<dbReference type="EMBL" id="LXQA010209126">
    <property type="protein sequence ID" value="MCI33988.1"/>
    <property type="molecule type" value="Genomic_DNA"/>
</dbReference>
<comment type="caution">
    <text evidence="1">The sequence shown here is derived from an EMBL/GenBank/DDBJ whole genome shotgun (WGS) entry which is preliminary data.</text>
</comment>
<reference evidence="1 2" key="1">
    <citation type="journal article" date="2018" name="Front. Plant Sci.">
        <title>Red Clover (Trifolium pratense) and Zigzag Clover (T. medium) - A Picture of Genomic Similarities and Differences.</title>
        <authorList>
            <person name="Dluhosova J."/>
            <person name="Istvanek J."/>
            <person name="Nedelnik J."/>
            <person name="Repkova J."/>
        </authorList>
    </citation>
    <scope>NUCLEOTIDE SEQUENCE [LARGE SCALE GENOMIC DNA]</scope>
    <source>
        <strain evidence="2">cv. 10/8</strain>
        <tissue evidence="1">Leaf</tissue>
    </source>
</reference>
<evidence type="ECO:0000313" key="1">
    <source>
        <dbReference type="EMBL" id="MCI33988.1"/>
    </source>
</evidence>
<accession>A0A392RBG0</accession>
<organism evidence="1 2">
    <name type="scientific">Trifolium medium</name>
    <dbReference type="NCBI Taxonomy" id="97028"/>
    <lineage>
        <taxon>Eukaryota</taxon>
        <taxon>Viridiplantae</taxon>
        <taxon>Streptophyta</taxon>
        <taxon>Embryophyta</taxon>
        <taxon>Tracheophyta</taxon>
        <taxon>Spermatophyta</taxon>
        <taxon>Magnoliopsida</taxon>
        <taxon>eudicotyledons</taxon>
        <taxon>Gunneridae</taxon>
        <taxon>Pentapetalae</taxon>
        <taxon>rosids</taxon>
        <taxon>fabids</taxon>
        <taxon>Fabales</taxon>
        <taxon>Fabaceae</taxon>
        <taxon>Papilionoideae</taxon>
        <taxon>50 kb inversion clade</taxon>
        <taxon>NPAAA clade</taxon>
        <taxon>Hologalegina</taxon>
        <taxon>IRL clade</taxon>
        <taxon>Trifolieae</taxon>
        <taxon>Trifolium</taxon>
    </lineage>
</organism>
<evidence type="ECO:0000313" key="2">
    <source>
        <dbReference type="Proteomes" id="UP000265520"/>
    </source>
</evidence>
<protein>
    <submittedName>
        <fullName evidence="1">Uncharacterized protein</fullName>
    </submittedName>
</protein>
<keyword evidence="2" id="KW-1185">Reference proteome</keyword>
<proteinExistence type="predicted"/>
<dbReference type="Proteomes" id="UP000265520">
    <property type="component" value="Unassembled WGS sequence"/>
</dbReference>
<feature type="non-terminal residue" evidence="1">
    <location>
        <position position="103"/>
    </location>
</feature>
<dbReference type="AlphaFoldDB" id="A0A392RBG0"/>
<sequence>MSSVCCSEVVGSEDSFRVGCSYGVGSEVGFSEGISIDSGEDSTSGFTGFELSFGSGLLRTVSAVLTSLSNDENMLSKTFVVGMDDGMERSSKIGIVGSLKTSL</sequence>
<name>A0A392RBG0_9FABA</name>